<organism evidence="1 2">
    <name type="scientific">Winogradskyella damuponensis</name>
    <dbReference type="NCBI Taxonomy" id="943939"/>
    <lineage>
        <taxon>Bacteria</taxon>
        <taxon>Pseudomonadati</taxon>
        <taxon>Bacteroidota</taxon>
        <taxon>Flavobacteriia</taxon>
        <taxon>Flavobacteriales</taxon>
        <taxon>Flavobacteriaceae</taxon>
        <taxon>Winogradskyella</taxon>
    </lineage>
</organism>
<dbReference type="EMBL" id="BAABCB010000028">
    <property type="protein sequence ID" value="GAA4245544.1"/>
    <property type="molecule type" value="Genomic_DNA"/>
</dbReference>
<reference evidence="2" key="1">
    <citation type="journal article" date="2019" name="Int. J. Syst. Evol. Microbiol.">
        <title>The Global Catalogue of Microorganisms (GCM) 10K type strain sequencing project: providing services to taxonomists for standard genome sequencing and annotation.</title>
        <authorList>
            <consortium name="The Broad Institute Genomics Platform"/>
            <consortium name="The Broad Institute Genome Sequencing Center for Infectious Disease"/>
            <person name="Wu L."/>
            <person name="Ma J."/>
        </authorList>
    </citation>
    <scope>NUCLEOTIDE SEQUENCE [LARGE SCALE GENOMIC DNA]</scope>
    <source>
        <strain evidence="2">JCM 17633</strain>
    </source>
</reference>
<evidence type="ECO:0000313" key="2">
    <source>
        <dbReference type="Proteomes" id="UP001501682"/>
    </source>
</evidence>
<name>A0ABP8D058_9FLAO</name>
<proteinExistence type="predicted"/>
<keyword evidence="2" id="KW-1185">Reference proteome</keyword>
<gene>
    <name evidence="1" type="ORF">GCM10022292_28240</name>
</gene>
<evidence type="ECO:0000313" key="1">
    <source>
        <dbReference type="EMBL" id="GAA4245544.1"/>
    </source>
</evidence>
<dbReference type="SUPFAM" id="SSF52266">
    <property type="entry name" value="SGNH hydrolase"/>
    <property type="match status" value="1"/>
</dbReference>
<comment type="caution">
    <text evidence="1">The sequence shown here is derived from an EMBL/GenBank/DDBJ whole genome shotgun (WGS) entry which is preliminary data.</text>
</comment>
<accession>A0ABP8D058</accession>
<dbReference type="Proteomes" id="UP001501682">
    <property type="component" value="Unassembled WGS sequence"/>
</dbReference>
<sequence>MKKLILKLLIFVAIFAFLLLYFDSFFIDNDHSSVSSYQTLYEEDRESVSVVFLGNSHQGKGVDANIINAKCKTNSLKINGAGISIAQIYFNLLETLQYQSPQIVAIETWALIDKGVRYNKIADSSGNLMASPFKMEYNKRFGKVKYEEISSIYPDNKWFHMFNAFRFHNNWQDSEMWSKSLQAKFSFSAKERSHNKKTNWHLSSASIKAFNEKSFNTQNLELTKHEEEYINKIIDLSISHDFKILFYTVPVYRTYYNKTKEGFDVVNKEIERITNAHKNIDFLDINKKVSGFDYTCVVNEKVSSNQHANYKGQIKTSSTLANYLMNNYNIDESDVFKKTFLSTPENLLYNANKVIEAKTFIGSINKINGQFYKDIEGDKVVTIAESVQTINLEGWMHKEGVSNLAGNKVVALKKNTNFVYIVSGNQIKERKDYKLVEKYGKDFKNSGYRVELSKNLLEKGTYTVFHIIRDKEKKYHLKNTHKRIVIE</sequence>
<protein>
    <submittedName>
        <fullName evidence="1">Uncharacterized protein</fullName>
    </submittedName>
</protein>
<dbReference type="RefSeq" id="WP_334468651.1">
    <property type="nucleotide sequence ID" value="NZ_BAABCB010000028.1"/>
</dbReference>